<dbReference type="SUPFAM" id="SSF53850">
    <property type="entry name" value="Periplasmic binding protein-like II"/>
    <property type="match status" value="1"/>
</dbReference>
<keyword evidence="2" id="KW-0813">Transport</keyword>
<sequence>MGTKLIVATAVALLAVSTACSSASGKPGDLNPGSTSTAAGQPAQNVACPPTDKGAIDKNATFTWMYSVANTSFDPDKVTTSNSWMYLFPIYDTLTRLNANGEPEAMLAKKWEVGDGGKTLTLELIEDWKYHDGTPFDAKSVKANLDRHRAKGSFNEQALSDVKKVDVSGDSTVKITTGHGAAPLISILASSAGMMMSPAVFDDPKQANMPTGGSGAFRVTGYDPATKVEYTAVKDYWDPDALNVAKMVFLISSSDNARLNAVMTGQADATFLRSAMYQPAKDGGLVVCQKPSLASFTIALNTSHAPFDKKEAREALNYAIDRKSINQLMQGFCQPGVQMFPTSYYASDPDLTADKYPYDPAKARELLKAAGVPSGFEFTLETDNLESYTSVAELIQANLQQAGIKMKIQPVELPKLMENFSVNKTADAVMVQQKADADPSIQIAAFYLKNGFSNPGNYTNAKVIELDAEAKAAQSKEERAAVYKKLFQEAHADAAPPVTLCHLNTPLAMTGKVQGVEVYVDGSRQFRGVAIKK</sequence>
<dbReference type="PANTHER" id="PTHR30290:SF9">
    <property type="entry name" value="OLIGOPEPTIDE-BINDING PROTEIN APPA"/>
    <property type="match status" value="1"/>
</dbReference>
<dbReference type="Gene3D" id="3.10.105.10">
    <property type="entry name" value="Dipeptide-binding Protein, Domain 3"/>
    <property type="match status" value="1"/>
</dbReference>
<dbReference type="GO" id="GO:0042597">
    <property type="term" value="C:periplasmic space"/>
    <property type="evidence" value="ECO:0007669"/>
    <property type="project" value="UniProtKB-ARBA"/>
</dbReference>
<dbReference type="InterPro" id="IPR039424">
    <property type="entry name" value="SBP_5"/>
</dbReference>
<accession>A0A2W2FM83</accession>
<feature type="region of interest" description="Disordered" evidence="4">
    <location>
        <begin position="22"/>
        <end position="52"/>
    </location>
</feature>
<dbReference type="PANTHER" id="PTHR30290">
    <property type="entry name" value="PERIPLASMIC BINDING COMPONENT OF ABC TRANSPORTER"/>
    <property type="match status" value="1"/>
</dbReference>
<protein>
    <recommendedName>
        <fullName evidence="6">Solute-binding protein family 5 domain-containing protein</fullName>
    </recommendedName>
</protein>
<comment type="similarity">
    <text evidence="1">Belongs to the bacterial solute-binding protein 5 family.</text>
</comment>
<organism evidence="7 8">
    <name type="scientific">Spongiactinospora gelatinilytica</name>
    <dbReference type="NCBI Taxonomy" id="2666298"/>
    <lineage>
        <taxon>Bacteria</taxon>
        <taxon>Bacillati</taxon>
        <taxon>Actinomycetota</taxon>
        <taxon>Actinomycetes</taxon>
        <taxon>Streptosporangiales</taxon>
        <taxon>Streptosporangiaceae</taxon>
        <taxon>Spongiactinospora</taxon>
    </lineage>
</organism>
<dbReference type="Proteomes" id="UP000248544">
    <property type="component" value="Unassembled WGS sequence"/>
</dbReference>
<keyword evidence="8" id="KW-1185">Reference proteome</keyword>
<evidence type="ECO:0000256" key="5">
    <source>
        <dbReference type="SAM" id="SignalP"/>
    </source>
</evidence>
<evidence type="ECO:0000256" key="4">
    <source>
        <dbReference type="SAM" id="MobiDB-lite"/>
    </source>
</evidence>
<evidence type="ECO:0000313" key="7">
    <source>
        <dbReference type="EMBL" id="PZG36823.1"/>
    </source>
</evidence>
<name>A0A2W2FM83_9ACTN</name>
<dbReference type="Pfam" id="PF00496">
    <property type="entry name" value="SBP_bac_5"/>
    <property type="match status" value="1"/>
</dbReference>
<dbReference type="AlphaFoldDB" id="A0A2W2FM83"/>
<keyword evidence="3 5" id="KW-0732">Signal</keyword>
<evidence type="ECO:0000256" key="1">
    <source>
        <dbReference type="ARBA" id="ARBA00005695"/>
    </source>
</evidence>
<evidence type="ECO:0000256" key="2">
    <source>
        <dbReference type="ARBA" id="ARBA00022448"/>
    </source>
</evidence>
<dbReference type="GO" id="GO:0015833">
    <property type="term" value="P:peptide transport"/>
    <property type="evidence" value="ECO:0007669"/>
    <property type="project" value="TreeGrafter"/>
</dbReference>
<dbReference type="Gene3D" id="3.90.76.10">
    <property type="entry name" value="Dipeptide-binding Protein, Domain 1"/>
    <property type="match status" value="1"/>
</dbReference>
<proteinExistence type="inferred from homology"/>
<dbReference type="EMBL" id="POUA01000248">
    <property type="protein sequence ID" value="PZG36823.1"/>
    <property type="molecule type" value="Genomic_DNA"/>
</dbReference>
<feature type="domain" description="Solute-binding protein family 5" evidence="6">
    <location>
        <begin position="102"/>
        <end position="451"/>
    </location>
</feature>
<dbReference type="InterPro" id="IPR030678">
    <property type="entry name" value="Peptide/Ni-bd"/>
</dbReference>
<dbReference type="InterPro" id="IPR000914">
    <property type="entry name" value="SBP_5_dom"/>
</dbReference>
<gene>
    <name evidence="7" type="ORF">C1I98_26275</name>
</gene>
<reference evidence="7 8" key="1">
    <citation type="submission" date="2018-01" db="EMBL/GenBank/DDBJ databases">
        <title>Draft genome sequence of Sphaerisporangium sp. 7K107.</title>
        <authorList>
            <person name="Sahin N."/>
            <person name="Saygin H."/>
            <person name="Ay H."/>
        </authorList>
    </citation>
    <scope>NUCLEOTIDE SEQUENCE [LARGE SCALE GENOMIC DNA]</scope>
    <source>
        <strain evidence="7 8">7K107</strain>
    </source>
</reference>
<dbReference type="GO" id="GO:0043190">
    <property type="term" value="C:ATP-binding cassette (ABC) transporter complex"/>
    <property type="evidence" value="ECO:0007669"/>
    <property type="project" value="InterPro"/>
</dbReference>
<dbReference type="Gene3D" id="3.40.190.10">
    <property type="entry name" value="Periplasmic binding protein-like II"/>
    <property type="match status" value="1"/>
</dbReference>
<feature type="chain" id="PRO_5038840658" description="Solute-binding protein family 5 domain-containing protein" evidence="5">
    <location>
        <begin position="24"/>
        <end position="533"/>
    </location>
</feature>
<evidence type="ECO:0000313" key="8">
    <source>
        <dbReference type="Proteomes" id="UP000248544"/>
    </source>
</evidence>
<evidence type="ECO:0000256" key="3">
    <source>
        <dbReference type="ARBA" id="ARBA00022729"/>
    </source>
</evidence>
<feature type="compositionally biased region" description="Polar residues" evidence="4">
    <location>
        <begin position="32"/>
        <end position="44"/>
    </location>
</feature>
<comment type="caution">
    <text evidence="7">The sequence shown here is derived from an EMBL/GenBank/DDBJ whole genome shotgun (WGS) entry which is preliminary data.</text>
</comment>
<dbReference type="PROSITE" id="PS51257">
    <property type="entry name" value="PROKAR_LIPOPROTEIN"/>
    <property type="match status" value="1"/>
</dbReference>
<dbReference type="PIRSF" id="PIRSF002741">
    <property type="entry name" value="MppA"/>
    <property type="match status" value="1"/>
</dbReference>
<feature type="signal peptide" evidence="5">
    <location>
        <begin position="1"/>
        <end position="23"/>
    </location>
</feature>
<evidence type="ECO:0000259" key="6">
    <source>
        <dbReference type="Pfam" id="PF00496"/>
    </source>
</evidence>
<dbReference type="GO" id="GO:1904680">
    <property type="term" value="F:peptide transmembrane transporter activity"/>
    <property type="evidence" value="ECO:0007669"/>
    <property type="project" value="TreeGrafter"/>
</dbReference>